<dbReference type="Pfam" id="PF00578">
    <property type="entry name" value="AhpC-TSA"/>
    <property type="match status" value="1"/>
</dbReference>
<dbReference type="InterPro" id="IPR050924">
    <property type="entry name" value="Peroxiredoxin_BCP/PrxQ"/>
</dbReference>
<keyword evidence="6" id="KW-1015">Disulfide bond</keyword>
<dbReference type="InterPro" id="IPR013766">
    <property type="entry name" value="Thioredoxin_domain"/>
</dbReference>
<comment type="caution">
    <text evidence="13">The sequence shown here is derived from an EMBL/GenBank/DDBJ whole genome shotgun (WGS) entry which is preliminary data.</text>
</comment>
<dbReference type="PANTHER" id="PTHR42801:SF7">
    <property type="entry name" value="SLL1159 PROTEIN"/>
    <property type="match status" value="1"/>
</dbReference>
<evidence type="ECO:0000313" key="13">
    <source>
        <dbReference type="EMBL" id="MBU3064354.1"/>
    </source>
</evidence>
<sequence>MSVGLEKRSHFRRAPADRPGARLLASHAWKGTDVTSTNTTIAERVELMHQSSATQLPASALAAFGAEQSDLATRGIPDGVARPGTMVSDADLLDMNGLPTTLYTALANKPTVLITYRGAWCPYCNLALRAYQEQLVPALAERGVGLIALSPQHPDGSMTMAEKNDLTFTVLSDPGNQIARQLGILTAPTDEVREAQQSLGLDLSIVNADNGFGLPMPTVLIIGADKTIRWIDVHPNYATRTETSDILGALDKLD</sequence>
<evidence type="ECO:0000256" key="6">
    <source>
        <dbReference type="ARBA" id="ARBA00023157"/>
    </source>
</evidence>
<evidence type="ECO:0000256" key="5">
    <source>
        <dbReference type="ARBA" id="ARBA00023002"/>
    </source>
</evidence>
<name>A0ABS6B228_9NOCA</name>
<dbReference type="PANTHER" id="PTHR42801">
    <property type="entry name" value="THIOREDOXIN-DEPENDENT PEROXIDE REDUCTASE"/>
    <property type="match status" value="1"/>
</dbReference>
<accession>A0ABS6B228</accession>
<keyword evidence="5" id="KW-0560">Oxidoreductase</keyword>
<evidence type="ECO:0000256" key="3">
    <source>
        <dbReference type="ARBA" id="ARBA00022559"/>
    </source>
</evidence>
<dbReference type="PROSITE" id="PS51352">
    <property type="entry name" value="THIOREDOXIN_2"/>
    <property type="match status" value="1"/>
</dbReference>
<keyword evidence="4" id="KW-0049">Antioxidant</keyword>
<evidence type="ECO:0000256" key="11">
    <source>
        <dbReference type="ARBA" id="ARBA00049091"/>
    </source>
</evidence>
<comment type="catalytic activity">
    <reaction evidence="11">
        <text>a hydroperoxide + [thioredoxin]-dithiol = an alcohol + [thioredoxin]-disulfide + H2O</text>
        <dbReference type="Rhea" id="RHEA:62620"/>
        <dbReference type="Rhea" id="RHEA-COMP:10698"/>
        <dbReference type="Rhea" id="RHEA-COMP:10700"/>
        <dbReference type="ChEBI" id="CHEBI:15377"/>
        <dbReference type="ChEBI" id="CHEBI:29950"/>
        <dbReference type="ChEBI" id="CHEBI:30879"/>
        <dbReference type="ChEBI" id="CHEBI:35924"/>
        <dbReference type="ChEBI" id="CHEBI:50058"/>
        <dbReference type="EC" id="1.11.1.24"/>
    </reaction>
</comment>
<evidence type="ECO:0000256" key="8">
    <source>
        <dbReference type="ARBA" id="ARBA00032824"/>
    </source>
</evidence>
<proteinExistence type="inferred from homology"/>
<keyword evidence="7" id="KW-0676">Redox-active center</keyword>
<gene>
    <name evidence="13" type="ORF">KO481_22820</name>
</gene>
<organism evidence="13 14">
    <name type="scientific">Nocardia albiluteola</name>
    <dbReference type="NCBI Taxonomy" id="2842303"/>
    <lineage>
        <taxon>Bacteria</taxon>
        <taxon>Bacillati</taxon>
        <taxon>Actinomycetota</taxon>
        <taxon>Actinomycetes</taxon>
        <taxon>Mycobacteriales</taxon>
        <taxon>Nocardiaceae</taxon>
        <taxon>Nocardia</taxon>
    </lineage>
</organism>
<comment type="function">
    <text evidence="1">Thiol-specific peroxidase that catalyzes the reduction of hydrogen peroxide and organic hydroperoxides to water and alcohols, respectively. Plays a role in cell protection against oxidative stress by detoxifying peroxides and as sensor of hydrogen peroxide-mediated signaling events.</text>
</comment>
<dbReference type="SUPFAM" id="SSF52833">
    <property type="entry name" value="Thioredoxin-like"/>
    <property type="match status" value="1"/>
</dbReference>
<evidence type="ECO:0000256" key="2">
    <source>
        <dbReference type="ARBA" id="ARBA00013017"/>
    </source>
</evidence>
<evidence type="ECO:0000256" key="7">
    <source>
        <dbReference type="ARBA" id="ARBA00023284"/>
    </source>
</evidence>
<dbReference type="InterPro" id="IPR036249">
    <property type="entry name" value="Thioredoxin-like_sf"/>
</dbReference>
<evidence type="ECO:0000313" key="14">
    <source>
        <dbReference type="Proteomes" id="UP000733379"/>
    </source>
</evidence>
<evidence type="ECO:0000259" key="12">
    <source>
        <dbReference type="PROSITE" id="PS51352"/>
    </source>
</evidence>
<reference evidence="13 14" key="1">
    <citation type="submission" date="2021-06" db="EMBL/GenBank/DDBJ databases">
        <title>Actinomycetes sequencing.</title>
        <authorList>
            <person name="Shan Q."/>
        </authorList>
    </citation>
    <scope>NUCLEOTIDE SEQUENCE [LARGE SCALE GENOMIC DNA]</scope>
    <source>
        <strain evidence="13 14">NEAU-G5</strain>
    </source>
</reference>
<feature type="domain" description="Thioredoxin" evidence="12">
    <location>
        <begin position="81"/>
        <end position="254"/>
    </location>
</feature>
<evidence type="ECO:0000256" key="9">
    <source>
        <dbReference type="ARBA" id="ARBA00038489"/>
    </source>
</evidence>
<dbReference type="EMBL" id="JAHKNI010000007">
    <property type="protein sequence ID" value="MBU3064354.1"/>
    <property type="molecule type" value="Genomic_DNA"/>
</dbReference>
<keyword evidence="3" id="KW-0575">Peroxidase</keyword>
<keyword evidence="14" id="KW-1185">Reference proteome</keyword>
<dbReference type="EC" id="1.11.1.24" evidence="2"/>
<evidence type="ECO:0000256" key="10">
    <source>
        <dbReference type="ARBA" id="ARBA00041373"/>
    </source>
</evidence>
<evidence type="ECO:0000256" key="4">
    <source>
        <dbReference type="ARBA" id="ARBA00022862"/>
    </source>
</evidence>
<evidence type="ECO:0000256" key="1">
    <source>
        <dbReference type="ARBA" id="ARBA00003330"/>
    </source>
</evidence>
<dbReference type="InterPro" id="IPR000866">
    <property type="entry name" value="AhpC/TSA"/>
</dbReference>
<dbReference type="CDD" id="cd02970">
    <property type="entry name" value="PRX_like2"/>
    <property type="match status" value="1"/>
</dbReference>
<protein>
    <recommendedName>
        <fullName evidence="2">thioredoxin-dependent peroxiredoxin</fullName>
        <ecNumber evidence="2">1.11.1.24</ecNumber>
    </recommendedName>
    <alternativeName>
        <fullName evidence="10">Bacterioferritin comigratory protein</fullName>
    </alternativeName>
    <alternativeName>
        <fullName evidence="8">Thioredoxin peroxidase</fullName>
    </alternativeName>
</protein>
<comment type="similarity">
    <text evidence="9">Belongs to the peroxiredoxin family. BCP/PrxQ subfamily.</text>
</comment>
<dbReference type="Gene3D" id="3.40.30.10">
    <property type="entry name" value="Glutaredoxin"/>
    <property type="match status" value="1"/>
</dbReference>
<dbReference type="Proteomes" id="UP000733379">
    <property type="component" value="Unassembled WGS sequence"/>
</dbReference>